<protein>
    <recommendedName>
        <fullName evidence="5">dihydropyrimidinase</fullName>
        <ecNumber evidence="5">3.5.2.2</ecNumber>
    </recommendedName>
</protein>
<accession>A0A368H3C3</accession>
<dbReference type="InterPro" id="IPR050378">
    <property type="entry name" value="Metallo-dep_Hydrolases_sf"/>
</dbReference>
<feature type="domain" description="Amidohydrolase-related" evidence="6">
    <location>
        <begin position="20"/>
        <end position="155"/>
    </location>
</feature>
<dbReference type="Pfam" id="PF01979">
    <property type="entry name" value="Amidohydro_1"/>
    <property type="match status" value="1"/>
</dbReference>
<dbReference type="FunFam" id="3.20.20.140:FF:000217">
    <property type="entry name" value="Dihydropyrimidinase-related protein 1"/>
    <property type="match status" value="1"/>
</dbReference>
<evidence type="ECO:0000256" key="2">
    <source>
        <dbReference type="ARBA" id="ARBA00008829"/>
    </source>
</evidence>
<keyword evidence="3" id="KW-0597">Phosphoprotein</keyword>
<evidence type="ECO:0000259" key="6">
    <source>
        <dbReference type="Pfam" id="PF01979"/>
    </source>
</evidence>
<dbReference type="GO" id="GO:0006208">
    <property type="term" value="P:pyrimidine nucleobase catabolic process"/>
    <property type="evidence" value="ECO:0007669"/>
    <property type="project" value="TreeGrafter"/>
</dbReference>
<evidence type="ECO:0000256" key="1">
    <source>
        <dbReference type="ARBA" id="ARBA00001947"/>
    </source>
</evidence>
<dbReference type="SUPFAM" id="SSF51556">
    <property type="entry name" value="Metallo-dependent hydrolases"/>
    <property type="match status" value="1"/>
</dbReference>
<evidence type="ECO:0000256" key="4">
    <source>
        <dbReference type="ARBA" id="ARBA00036696"/>
    </source>
</evidence>
<evidence type="ECO:0000313" key="7">
    <source>
        <dbReference type="EMBL" id="RCN50268.1"/>
    </source>
</evidence>
<dbReference type="PANTHER" id="PTHR11647">
    <property type="entry name" value="HYDRANTOINASE/DIHYDROPYRIMIDINASE FAMILY MEMBER"/>
    <property type="match status" value="1"/>
</dbReference>
<evidence type="ECO:0000256" key="3">
    <source>
        <dbReference type="ARBA" id="ARBA00022553"/>
    </source>
</evidence>
<dbReference type="STRING" id="29170.A0A368H3C3"/>
<dbReference type="Gene3D" id="3.20.20.140">
    <property type="entry name" value="Metal-dependent hydrolases"/>
    <property type="match status" value="1"/>
</dbReference>
<dbReference type="EC" id="3.5.2.2" evidence="5"/>
<keyword evidence="8" id="KW-1185">Reference proteome</keyword>
<dbReference type="GO" id="GO:0004157">
    <property type="term" value="F:dihydropyrimidinase activity"/>
    <property type="evidence" value="ECO:0007669"/>
    <property type="project" value="UniProtKB-EC"/>
</dbReference>
<dbReference type="InterPro" id="IPR006680">
    <property type="entry name" value="Amidohydro-rel"/>
</dbReference>
<dbReference type="EMBL" id="JOJR01000025">
    <property type="protein sequence ID" value="RCN50268.1"/>
    <property type="molecule type" value="Genomic_DNA"/>
</dbReference>
<sequence>MHAARYVMSPPLSRDPSTKDALMDMLAAGQLHLVSTDNCTFTSEQKKMGLNDFTKIPNGVNGIEDRMSIVWEKGVHSGKIDPMRFVQITSAMAAKIFNIYPRKGRIAIGSDADVVIWNPKLSRVISKNTHHHAIDYNVYEGLVVHGVAETTISRGKVSNSASFIIFLLNYF</sequence>
<dbReference type="InterPro" id="IPR011059">
    <property type="entry name" value="Metal-dep_hydrolase_composite"/>
</dbReference>
<evidence type="ECO:0000256" key="5">
    <source>
        <dbReference type="ARBA" id="ARBA00039113"/>
    </source>
</evidence>
<dbReference type="AlphaFoldDB" id="A0A368H3C3"/>
<proteinExistence type="inferred from homology"/>
<dbReference type="SUPFAM" id="SSF51338">
    <property type="entry name" value="Composite domain of metallo-dependent hydrolases"/>
    <property type="match status" value="1"/>
</dbReference>
<dbReference type="GO" id="GO:0005829">
    <property type="term" value="C:cytosol"/>
    <property type="evidence" value="ECO:0007669"/>
    <property type="project" value="TreeGrafter"/>
</dbReference>
<comment type="cofactor">
    <cofactor evidence="1">
        <name>Zn(2+)</name>
        <dbReference type="ChEBI" id="CHEBI:29105"/>
    </cofactor>
</comment>
<dbReference type="InterPro" id="IPR032466">
    <property type="entry name" value="Metal_Hydrolase"/>
</dbReference>
<comment type="similarity">
    <text evidence="2">Belongs to the metallo-dependent hydrolases superfamily. Hydantoinase/dihydropyrimidinase family.</text>
</comment>
<dbReference type="Proteomes" id="UP000252519">
    <property type="component" value="Unassembled WGS sequence"/>
</dbReference>
<dbReference type="OrthoDB" id="10258955at2759"/>
<comment type="catalytic activity">
    <reaction evidence="4">
        <text>5,6-dihydrouracil + H2O = 3-(carbamoylamino)propanoate + H(+)</text>
        <dbReference type="Rhea" id="RHEA:16121"/>
        <dbReference type="ChEBI" id="CHEBI:11892"/>
        <dbReference type="ChEBI" id="CHEBI:15377"/>
        <dbReference type="ChEBI" id="CHEBI:15378"/>
        <dbReference type="ChEBI" id="CHEBI:15901"/>
        <dbReference type="EC" id="3.5.2.2"/>
    </reaction>
</comment>
<name>A0A368H3C3_ANCCA</name>
<organism evidence="7 8">
    <name type="scientific">Ancylostoma caninum</name>
    <name type="common">Dog hookworm</name>
    <dbReference type="NCBI Taxonomy" id="29170"/>
    <lineage>
        <taxon>Eukaryota</taxon>
        <taxon>Metazoa</taxon>
        <taxon>Ecdysozoa</taxon>
        <taxon>Nematoda</taxon>
        <taxon>Chromadorea</taxon>
        <taxon>Rhabditida</taxon>
        <taxon>Rhabditina</taxon>
        <taxon>Rhabditomorpha</taxon>
        <taxon>Strongyloidea</taxon>
        <taxon>Ancylostomatidae</taxon>
        <taxon>Ancylostomatinae</taxon>
        <taxon>Ancylostoma</taxon>
    </lineage>
</organism>
<evidence type="ECO:0000313" key="8">
    <source>
        <dbReference type="Proteomes" id="UP000252519"/>
    </source>
</evidence>
<dbReference type="PANTHER" id="PTHR11647:SF1">
    <property type="entry name" value="COLLAPSIN RESPONSE MEDIATOR PROTEIN"/>
    <property type="match status" value="1"/>
</dbReference>
<gene>
    <name evidence="7" type="ORF">ANCCAN_03685</name>
</gene>
<comment type="caution">
    <text evidence="7">The sequence shown here is derived from an EMBL/GenBank/DDBJ whole genome shotgun (WGS) entry which is preliminary data.</text>
</comment>
<reference evidence="7 8" key="1">
    <citation type="submission" date="2014-10" db="EMBL/GenBank/DDBJ databases">
        <title>Draft genome of the hookworm Ancylostoma caninum.</title>
        <authorList>
            <person name="Mitreva M."/>
        </authorList>
    </citation>
    <scope>NUCLEOTIDE SEQUENCE [LARGE SCALE GENOMIC DNA]</scope>
    <source>
        <strain evidence="7 8">Baltimore</strain>
    </source>
</reference>